<keyword evidence="1" id="KW-0812">Transmembrane</keyword>
<feature type="transmembrane region" description="Helical" evidence="1">
    <location>
        <begin position="477"/>
        <end position="496"/>
    </location>
</feature>
<comment type="caution">
    <text evidence="2">The sequence shown here is derived from an EMBL/GenBank/DDBJ whole genome shotgun (WGS) entry which is preliminary data.</text>
</comment>
<evidence type="ECO:0000256" key="1">
    <source>
        <dbReference type="SAM" id="Phobius"/>
    </source>
</evidence>
<proteinExistence type="predicted"/>
<dbReference type="Proteomes" id="UP000306145">
    <property type="component" value="Unassembled WGS sequence"/>
</dbReference>
<dbReference type="AlphaFoldDB" id="A0A5C4QS64"/>
<protein>
    <submittedName>
        <fullName evidence="2">Polyketide antibiotic transporter</fullName>
    </submittedName>
</protein>
<feature type="transmembrane region" description="Helical" evidence="1">
    <location>
        <begin position="34"/>
        <end position="52"/>
    </location>
</feature>
<dbReference type="EMBL" id="VDFY01000162">
    <property type="protein sequence ID" value="TNH28067.1"/>
    <property type="molecule type" value="Genomic_DNA"/>
</dbReference>
<feature type="transmembrane region" description="Helical" evidence="1">
    <location>
        <begin position="516"/>
        <end position="536"/>
    </location>
</feature>
<evidence type="ECO:0000313" key="3">
    <source>
        <dbReference type="Proteomes" id="UP000306145"/>
    </source>
</evidence>
<feature type="transmembrane region" description="Helical" evidence="1">
    <location>
        <begin position="142"/>
        <end position="164"/>
    </location>
</feature>
<name>A0A5C4QS64_9ACTN</name>
<sequence>MSTRTVASAIGLSVPADPGRAVTRLAVRQLRRSGLIVLALVASMPALVASTYTSVMADPAAAGSIATLAANPAIRTLFGEPIALDQAGGFTVWRVGTFLAVLLAAWAILATTRITRGEEDAGRWDVLLAGRATLREVVVRHLAAIVIVPVATGVAVAVVLLLAGTDPAGAAVHGAGIGVLGLFFVAVAGLAAQVFPARAAATGTAVAVLGTALLTRMIGDGLTGLGWLRWLSPFGLLALSEPYARNRVLPLLILLAAAVLLAGATIAAAGRRDVRGGLAGVAGGRRPRLLLLSGVGAFAVRRMLRPLTGWALGIGAYYLLIGFTTVSVTELLTDNPALAEEAARAGFTALGAVEGFAATLFALLALPVGGFTTVRVSAFVAAENSRHLTLLTAQPVTRIRLLAAEIAATAGGAMALVSIAGLAVWAGITATGGDLTWLAALGGAWNTLPVVLLSLGAATLAAGWAPRAAALAGSLPATGGFLLLVIADSAGAPAWLRELSPFAHLEPVPLTAVDWTSTLIMITLGVAMGVAGVLGYRRRDLQG</sequence>
<keyword evidence="1" id="KW-0472">Membrane</keyword>
<evidence type="ECO:0000313" key="2">
    <source>
        <dbReference type="EMBL" id="TNH28067.1"/>
    </source>
</evidence>
<feature type="transmembrane region" description="Helical" evidence="1">
    <location>
        <begin position="402"/>
        <end position="428"/>
    </location>
</feature>
<organism evidence="2 3">
    <name type="scientific">Micromonospora orduensis</name>
    <dbReference type="NCBI Taxonomy" id="1420891"/>
    <lineage>
        <taxon>Bacteria</taxon>
        <taxon>Bacillati</taxon>
        <taxon>Actinomycetota</taxon>
        <taxon>Actinomycetes</taxon>
        <taxon>Micromonosporales</taxon>
        <taxon>Micromonosporaceae</taxon>
        <taxon>Micromonospora</taxon>
    </lineage>
</organism>
<feature type="transmembrane region" description="Helical" evidence="1">
    <location>
        <begin position="248"/>
        <end position="269"/>
    </location>
</feature>
<feature type="transmembrane region" description="Helical" evidence="1">
    <location>
        <begin position="448"/>
        <end position="465"/>
    </location>
</feature>
<feature type="transmembrane region" description="Helical" evidence="1">
    <location>
        <begin position="307"/>
        <end position="328"/>
    </location>
</feature>
<feature type="transmembrane region" description="Helical" evidence="1">
    <location>
        <begin position="170"/>
        <end position="192"/>
    </location>
</feature>
<feature type="transmembrane region" description="Helical" evidence="1">
    <location>
        <begin position="204"/>
        <end position="228"/>
    </location>
</feature>
<dbReference type="OrthoDB" id="2014935at2"/>
<feature type="transmembrane region" description="Helical" evidence="1">
    <location>
        <begin position="356"/>
        <end position="381"/>
    </location>
</feature>
<accession>A0A5C4QS64</accession>
<feature type="transmembrane region" description="Helical" evidence="1">
    <location>
        <begin position="91"/>
        <end position="109"/>
    </location>
</feature>
<dbReference type="RefSeq" id="WP_139585299.1">
    <property type="nucleotide sequence ID" value="NZ_VDFY01000162.1"/>
</dbReference>
<gene>
    <name evidence="2" type="ORF">FHG89_16645</name>
</gene>
<keyword evidence="3" id="KW-1185">Reference proteome</keyword>
<reference evidence="2 3" key="1">
    <citation type="submission" date="2019-06" db="EMBL/GenBank/DDBJ databases">
        <title>Micromonospora ordensis sp. nov., isolated from deep marine sediment.</title>
        <authorList>
            <person name="Veyisoglu A."/>
            <person name="Carro L."/>
            <person name="Klenk H.-P."/>
            <person name="Sahin N."/>
        </authorList>
    </citation>
    <scope>NUCLEOTIDE SEQUENCE [LARGE SCALE GENOMIC DNA]</scope>
    <source>
        <strain evidence="2 3">S2509</strain>
    </source>
</reference>
<keyword evidence="1" id="KW-1133">Transmembrane helix</keyword>